<dbReference type="AlphaFoldDB" id="A0A7G3ZI57"/>
<dbReference type="InterPro" id="IPR018838">
    <property type="entry name" value="ZGRF1-like_N"/>
</dbReference>
<evidence type="ECO:0000313" key="3">
    <source>
        <dbReference type="EMBL" id="QLL33193.1"/>
    </source>
</evidence>
<evidence type="ECO:0000313" key="4">
    <source>
        <dbReference type="Proteomes" id="UP000515788"/>
    </source>
</evidence>
<organism evidence="3 4">
    <name type="scientific">Torulaspora globosa</name>
    <dbReference type="NCBI Taxonomy" id="48254"/>
    <lineage>
        <taxon>Eukaryota</taxon>
        <taxon>Fungi</taxon>
        <taxon>Dikarya</taxon>
        <taxon>Ascomycota</taxon>
        <taxon>Saccharomycotina</taxon>
        <taxon>Saccharomycetes</taxon>
        <taxon>Saccharomycetales</taxon>
        <taxon>Saccharomycetaceae</taxon>
        <taxon>Torulaspora</taxon>
    </lineage>
</organism>
<keyword evidence="4" id="KW-1185">Reference proteome</keyword>
<dbReference type="OrthoDB" id="6513042at2759"/>
<dbReference type="Proteomes" id="UP000515788">
    <property type="component" value="Chromosome 5"/>
</dbReference>
<name>A0A7G3ZI57_9SACH</name>
<sequence>MQAVEFTCQYSDQVRKKHKTWHDGRLKLIQSAKRLMLYSGEDKKLLCSTIMTSERELQRILEPEDFGATEHHIFGRYVVIICERVGEHEEPTERKATEPPVMAKRPLAKVPSRKLLKSPVASHGDHPLALKMNTPFKPPRSTAKANRPSIRQRAVREEQRPAGTKARARIRRVKHLPIML</sequence>
<evidence type="ECO:0000259" key="2">
    <source>
        <dbReference type="Pfam" id="PF10382"/>
    </source>
</evidence>
<protein>
    <recommendedName>
        <fullName evidence="2">5'-3' DNA helicase ZGRF1-like N-terminal domain-containing protein</fullName>
    </recommendedName>
</protein>
<dbReference type="Pfam" id="PF10382">
    <property type="entry name" value="ZGRF1-like_N"/>
    <property type="match status" value="1"/>
</dbReference>
<gene>
    <name evidence="3" type="ORF">HG536_0E01040</name>
</gene>
<dbReference type="RefSeq" id="XP_037139867.1">
    <property type="nucleotide sequence ID" value="XM_037283971.1"/>
</dbReference>
<proteinExistence type="predicted"/>
<dbReference type="EMBL" id="CP059250">
    <property type="protein sequence ID" value="QLL33193.1"/>
    <property type="molecule type" value="Genomic_DNA"/>
</dbReference>
<accession>A0A7G3ZI57</accession>
<evidence type="ECO:0000256" key="1">
    <source>
        <dbReference type="SAM" id="MobiDB-lite"/>
    </source>
</evidence>
<dbReference type="KEGG" id="tgb:HG536_0E01040"/>
<reference evidence="3 4" key="1">
    <citation type="submission" date="2020-06" db="EMBL/GenBank/DDBJ databases">
        <title>The yeast mating-type switching endonuclease HO is a domesticated member of an unorthodox homing genetic element family.</title>
        <authorList>
            <person name="Coughlan A.Y."/>
            <person name="Lombardi L."/>
            <person name="Braun-Galleani S."/>
            <person name="Martos A.R."/>
            <person name="Galeote V."/>
            <person name="Bigey F."/>
            <person name="Dequin S."/>
            <person name="Byrne K.P."/>
            <person name="Wolfe K.H."/>
        </authorList>
    </citation>
    <scope>NUCLEOTIDE SEQUENCE [LARGE SCALE GENOMIC DNA]</scope>
    <source>
        <strain evidence="3 4">CBS764</strain>
    </source>
</reference>
<feature type="domain" description="5'-3' DNA helicase ZGRF1-like N-terminal" evidence="2">
    <location>
        <begin position="5"/>
        <end position="89"/>
    </location>
</feature>
<dbReference type="GeneID" id="59326389"/>
<feature type="region of interest" description="Disordered" evidence="1">
    <location>
        <begin position="118"/>
        <end position="166"/>
    </location>
</feature>